<dbReference type="PANTHER" id="PTHR12436:SF4">
    <property type="entry name" value="LEUKOCYTE RECEPTOR CLUSTER MEMBER 8"/>
    <property type="match status" value="1"/>
</dbReference>
<accession>A0AAW0HN25</accession>
<dbReference type="InterPro" id="IPR045107">
    <property type="entry name" value="SAC3/GANP/THP3"/>
</dbReference>
<dbReference type="InterPro" id="IPR005062">
    <property type="entry name" value="SAC3/GANP/THP3_conserved"/>
</dbReference>
<dbReference type="EMBL" id="JBBHLL010000461">
    <property type="protein sequence ID" value="KAK7802497.1"/>
    <property type="molecule type" value="Genomic_DNA"/>
</dbReference>
<evidence type="ECO:0000313" key="2">
    <source>
        <dbReference type="EMBL" id="KAK7802497.1"/>
    </source>
</evidence>
<organism evidence="2 3">
    <name type="scientific">Myodes glareolus</name>
    <name type="common">Bank vole</name>
    <name type="synonym">Clethrionomys glareolus</name>
    <dbReference type="NCBI Taxonomy" id="447135"/>
    <lineage>
        <taxon>Eukaryota</taxon>
        <taxon>Metazoa</taxon>
        <taxon>Chordata</taxon>
        <taxon>Craniata</taxon>
        <taxon>Vertebrata</taxon>
        <taxon>Euteleostomi</taxon>
        <taxon>Mammalia</taxon>
        <taxon>Eutheria</taxon>
        <taxon>Euarchontoglires</taxon>
        <taxon>Glires</taxon>
        <taxon>Rodentia</taxon>
        <taxon>Myomorpha</taxon>
        <taxon>Muroidea</taxon>
        <taxon>Cricetidae</taxon>
        <taxon>Arvicolinae</taxon>
        <taxon>Myodes</taxon>
    </lineage>
</organism>
<evidence type="ECO:0000259" key="1">
    <source>
        <dbReference type="Pfam" id="PF03399"/>
    </source>
</evidence>
<protein>
    <recommendedName>
        <fullName evidence="1">SAC3/GANP/THP3 conserved domain-containing protein</fullName>
    </recommendedName>
</protein>
<feature type="domain" description="SAC3/GANP/THP3 conserved" evidence="1">
    <location>
        <begin position="98"/>
        <end position="242"/>
    </location>
</feature>
<keyword evidence="3" id="KW-1185">Reference proteome</keyword>
<dbReference type="Gene3D" id="1.25.40.990">
    <property type="match status" value="1"/>
</dbReference>
<reference evidence="2 3" key="1">
    <citation type="journal article" date="2023" name="bioRxiv">
        <title>Conserved and derived expression patterns and positive selection on dental genes reveal complex evolutionary context of ever-growing rodent molars.</title>
        <authorList>
            <person name="Calamari Z.T."/>
            <person name="Song A."/>
            <person name="Cohen E."/>
            <person name="Akter M."/>
            <person name="Roy R.D."/>
            <person name="Hallikas O."/>
            <person name="Christensen M.M."/>
            <person name="Li P."/>
            <person name="Marangoni P."/>
            <person name="Jernvall J."/>
            <person name="Klein O.D."/>
        </authorList>
    </citation>
    <scope>NUCLEOTIDE SEQUENCE [LARGE SCALE GENOMIC DNA]</scope>
    <source>
        <strain evidence="2">V071</strain>
    </source>
</reference>
<sequence>MVTWKVVEIQVVGTSTDITKHYLRLTCAPDPPIVRPVAVLKKSLCMVKSYWKEKQDYAFAYEVYLAGPDGARHPPTHTPEFTVEVFETLAHIALEKGDHEELNQCQSQLKSLYAKNLAGNVGEFMAYRIPYYIFTKNSGNITTELAYLTKEQKVDPCVSHVLTLRAAWDPGIYHHFFCLYCHAPCMSCYLEDKFADREHKSAIKAMIRTFCPTLPISYLQAELAFEGKAPCQASLEPLGLAYTGPDNSSVDCCLSLVHLPAF</sequence>
<evidence type="ECO:0000313" key="3">
    <source>
        <dbReference type="Proteomes" id="UP001488838"/>
    </source>
</evidence>
<proteinExistence type="predicted"/>
<name>A0AAW0HN25_MYOGA</name>
<dbReference type="PANTHER" id="PTHR12436">
    <property type="entry name" value="80 KDA MCM3-ASSOCIATED PROTEIN"/>
    <property type="match status" value="1"/>
</dbReference>
<gene>
    <name evidence="2" type="ORF">U0070_005496</name>
</gene>
<dbReference type="Proteomes" id="UP001488838">
    <property type="component" value="Unassembled WGS sequence"/>
</dbReference>
<dbReference type="AlphaFoldDB" id="A0AAW0HN25"/>
<dbReference type="Pfam" id="PF03399">
    <property type="entry name" value="SAC3_GANP"/>
    <property type="match status" value="1"/>
</dbReference>
<comment type="caution">
    <text evidence="2">The sequence shown here is derived from an EMBL/GenBank/DDBJ whole genome shotgun (WGS) entry which is preliminary data.</text>
</comment>
<dbReference type="GO" id="GO:0005634">
    <property type="term" value="C:nucleus"/>
    <property type="evidence" value="ECO:0007669"/>
    <property type="project" value="TreeGrafter"/>
</dbReference>